<dbReference type="PROSITE" id="PS51257">
    <property type="entry name" value="PROKAR_LIPOPROTEIN"/>
    <property type="match status" value="1"/>
</dbReference>
<dbReference type="PROSITE" id="PS51318">
    <property type="entry name" value="TAT"/>
    <property type="match status" value="1"/>
</dbReference>
<accession>A0A7W0CRR2</accession>
<name>A0A7W0CRR2_9ACTN</name>
<evidence type="ECO:0000313" key="7">
    <source>
        <dbReference type="Proteomes" id="UP000530928"/>
    </source>
</evidence>
<keyword evidence="3" id="KW-0813">Transport</keyword>
<dbReference type="RefSeq" id="WP_220134438.1">
    <property type="nucleotide sequence ID" value="NZ_BAABAM010000007.1"/>
</dbReference>
<dbReference type="PANTHER" id="PTHR43649:SF31">
    <property type="entry name" value="SN-GLYCEROL-3-PHOSPHATE-BINDING PERIPLASMIC PROTEIN UGPB"/>
    <property type="match status" value="1"/>
</dbReference>
<dbReference type="EMBL" id="JACDUR010000008">
    <property type="protein sequence ID" value="MBA2896116.1"/>
    <property type="molecule type" value="Genomic_DNA"/>
</dbReference>
<dbReference type="PANTHER" id="PTHR43649">
    <property type="entry name" value="ARABINOSE-BINDING PROTEIN-RELATED"/>
    <property type="match status" value="1"/>
</dbReference>
<evidence type="ECO:0000313" key="6">
    <source>
        <dbReference type="EMBL" id="MBA2896116.1"/>
    </source>
</evidence>
<gene>
    <name evidence="6" type="ORF">HNR30_007507</name>
</gene>
<keyword evidence="7" id="KW-1185">Reference proteome</keyword>
<dbReference type="SUPFAM" id="SSF53850">
    <property type="entry name" value="Periplasmic binding protein-like II"/>
    <property type="match status" value="1"/>
</dbReference>
<dbReference type="InterPro" id="IPR006311">
    <property type="entry name" value="TAT_signal"/>
</dbReference>
<dbReference type="InterPro" id="IPR050490">
    <property type="entry name" value="Bact_solute-bd_prot1"/>
</dbReference>
<dbReference type="Gene3D" id="3.40.190.10">
    <property type="entry name" value="Periplasmic binding protein-like II"/>
    <property type="match status" value="2"/>
</dbReference>
<dbReference type="Pfam" id="PF13416">
    <property type="entry name" value="SBP_bac_8"/>
    <property type="match status" value="1"/>
</dbReference>
<sequence length="469" mass="50148">MIDPTSRPTRRSVLALGAGLGAALLSGCATTSTGTAPAAAPTRGGLTPDNPLGVLADKPVETVIFKGGYGDQYVLDAQAIFKQRFPQAQFKHTGGQDLGKQLQPRFVSGDVPDLIDNSGAGALALAPLVDNDQLMDLTPLLDAPALDGGGKTVRETLLPGIVDQGSFKGKPYVLYYTYTVHGLYYSRSLFAKHGWTYPTTWDGMLDLCAEIKSATGMAPWTYQGKVPSYILTPLIMMAIKAGGLETRKALDTLAPGSWRSEPVMAAARALHQLVEKGYIMEGTSGLTHIQAQTYWAKGKAAFIPCGSWLESELGDVTPDGFDMVIAPTPSLSADDALPQAAIRGMGNEGYIVPAQAKNPYGGLELMRILLSPQASKNFTGQTQTLTSLAGYTPEQESSGLKSLREALAASGDDTFHWRYGTWYAKLQTEAAAATSALMTGEINPDQWSERCQKMADTLREDPSVPKYEV</sequence>
<dbReference type="InterPro" id="IPR006059">
    <property type="entry name" value="SBP"/>
</dbReference>
<reference evidence="6 7" key="1">
    <citation type="submission" date="2020-07" db="EMBL/GenBank/DDBJ databases">
        <title>Genomic Encyclopedia of Type Strains, Phase IV (KMG-IV): sequencing the most valuable type-strain genomes for metagenomic binning, comparative biology and taxonomic classification.</title>
        <authorList>
            <person name="Goeker M."/>
        </authorList>
    </citation>
    <scope>NUCLEOTIDE SEQUENCE [LARGE SCALE GENOMIC DNA]</scope>
    <source>
        <strain evidence="6 7">DSM 45533</strain>
    </source>
</reference>
<dbReference type="InterPro" id="IPR022386">
    <property type="entry name" value="Chitin_NgcE"/>
</dbReference>
<feature type="chain" id="PRO_5039373001" evidence="5">
    <location>
        <begin position="32"/>
        <end position="469"/>
    </location>
</feature>
<dbReference type="AlphaFoldDB" id="A0A7W0CRR2"/>
<organism evidence="6 7">
    <name type="scientific">Nonomuraea soli</name>
    <dbReference type="NCBI Taxonomy" id="1032476"/>
    <lineage>
        <taxon>Bacteria</taxon>
        <taxon>Bacillati</taxon>
        <taxon>Actinomycetota</taxon>
        <taxon>Actinomycetes</taxon>
        <taxon>Streptosporangiales</taxon>
        <taxon>Streptosporangiaceae</taxon>
        <taxon>Nonomuraea</taxon>
    </lineage>
</organism>
<evidence type="ECO:0000256" key="3">
    <source>
        <dbReference type="ARBA" id="ARBA00022448"/>
    </source>
</evidence>
<evidence type="ECO:0000256" key="4">
    <source>
        <dbReference type="ARBA" id="ARBA00022729"/>
    </source>
</evidence>
<evidence type="ECO:0000256" key="2">
    <source>
        <dbReference type="ARBA" id="ARBA00008520"/>
    </source>
</evidence>
<feature type="signal peptide" evidence="5">
    <location>
        <begin position="1"/>
        <end position="31"/>
    </location>
</feature>
<comment type="caution">
    <text evidence="6">The sequence shown here is derived from an EMBL/GenBank/DDBJ whole genome shotgun (WGS) entry which is preliminary data.</text>
</comment>
<protein>
    <submittedName>
        <fullName evidence="6">N-acetylglucosamine transport system substrate-binding protein</fullName>
    </submittedName>
</protein>
<keyword evidence="4 5" id="KW-0732">Signal</keyword>
<comment type="similarity">
    <text evidence="2">Belongs to the bacterial solute-binding protein 1 family.</text>
</comment>
<dbReference type="Proteomes" id="UP000530928">
    <property type="component" value="Unassembled WGS sequence"/>
</dbReference>
<dbReference type="GO" id="GO:0030313">
    <property type="term" value="C:cell envelope"/>
    <property type="evidence" value="ECO:0007669"/>
    <property type="project" value="UniProtKB-SubCell"/>
</dbReference>
<proteinExistence type="inferred from homology"/>
<evidence type="ECO:0000256" key="5">
    <source>
        <dbReference type="SAM" id="SignalP"/>
    </source>
</evidence>
<dbReference type="NCBIfam" id="TIGR03851">
    <property type="entry name" value="chitin_NgcE"/>
    <property type="match status" value="1"/>
</dbReference>
<evidence type="ECO:0000256" key="1">
    <source>
        <dbReference type="ARBA" id="ARBA00004196"/>
    </source>
</evidence>
<comment type="subcellular location">
    <subcellularLocation>
        <location evidence="1">Cell envelope</location>
    </subcellularLocation>
</comment>